<feature type="transmembrane region" description="Helical" evidence="2">
    <location>
        <begin position="38"/>
        <end position="65"/>
    </location>
</feature>
<reference evidence="3 4" key="1">
    <citation type="submission" date="2020-03" db="EMBL/GenBank/DDBJ databases">
        <title>Whole genome shotgun sequence of Phytohabitans rumicis NBRC 108638.</title>
        <authorList>
            <person name="Komaki H."/>
            <person name="Tamura T."/>
        </authorList>
    </citation>
    <scope>NUCLEOTIDE SEQUENCE [LARGE SCALE GENOMIC DNA]</scope>
    <source>
        <strain evidence="3 4">NBRC 108638</strain>
    </source>
</reference>
<evidence type="ECO:0008006" key="5">
    <source>
        <dbReference type="Google" id="ProtNLM"/>
    </source>
</evidence>
<proteinExistence type="predicted"/>
<keyword evidence="2" id="KW-0472">Membrane</keyword>
<feature type="compositionally biased region" description="Basic and acidic residues" evidence="1">
    <location>
        <begin position="353"/>
        <end position="379"/>
    </location>
</feature>
<feature type="region of interest" description="Disordered" evidence="1">
    <location>
        <begin position="269"/>
        <end position="686"/>
    </location>
</feature>
<evidence type="ECO:0000256" key="2">
    <source>
        <dbReference type="SAM" id="Phobius"/>
    </source>
</evidence>
<feature type="transmembrane region" description="Helical" evidence="2">
    <location>
        <begin position="71"/>
        <end position="91"/>
    </location>
</feature>
<feature type="compositionally biased region" description="Basic and acidic residues" evidence="1">
    <location>
        <begin position="552"/>
        <end position="574"/>
    </location>
</feature>
<feature type="compositionally biased region" description="Basic and acidic residues" evidence="1">
    <location>
        <begin position="587"/>
        <end position="617"/>
    </location>
</feature>
<feature type="transmembrane region" description="Helical" evidence="2">
    <location>
        <begin position="211"/>
        <end position="233"/>
    </location>
</feature>
<feature type="compositionally biased region" description="Basic and acidic residues" evidence="1">
    <location>
        <begin position="453"/>
        <end position="480"/>
    </location>
</feature>
<feature type="compositionally biased region" description="Basic and acidic residues" evidence="1">
    <location>
        <begin position="519"/>
        <end position="542"/>
    </location>
</feature>
<accession>A0A6V8L6E4</accession>
<organism evidence="3 4">
    <name type="scientific">Phytohabitans rumicis</name>
    <dbReference type="NCBI Taxonomy" id="1076125"/>
    <lineage>
        <taxon>Bacteria</taxon>
        <taxon>Bacillati</taxon>
        <taxon>Actinomycetota</taxon>
        <taxon>Actinomycetes</taxon>
        <taxon>Micromonosporales</taxon>
        <taxon>Micromonosporaceae</taxon>
    </lineage>
</organism>
<keyword evidence="2" id="KW-1133">Transmembrane helix</keyword>
<name>A0A6V8L6E4_9ACTN</name>
<feature type="region of interest" description="Disordered" evidence="1">
    <location>
        <begin position="1"/>
        <end position="29"/>
    </location>
</feature>
<comment type="caution">
    <text evidence="3">The sequence shown here is derived from an EMBL/GenBank/DDBJ whole genome shotgun (WGS) entry which is preliminary data.</text>
</comment>
<dbReference type="AlphaFoldDB" id="A0A6V8L6E4"/>
<evidence type="ECO:0000313" key="4">
    <source>
        <dbReference type="Proteomes" id="UP000482960"/>
    </source>
</evidence>
<keyword evidence="2" id="KW-0812">Transmembrane</keyword>
<dbReference type="RefSeq" id="WP_173079595.1">
    <property type="nucleotide sequence ID" value="NZ_BAABJB010000005.1"/>
</dbReference>
<feature type="compositionally biased region" description="Basic and acidic residues" evidence="1">
    <location>
        <begin position="278"/>
        <end position="289"/>
    </location>
</feature>
<evidence type="ECO:0000313" key="3">
    <source>
        <dbReference type="EMBL" id="GFJ92803.1"/>
    </source>
</evidence>
<protein>
    <recommendedName>
        <fullName evidence="5">Ferric oxidoreductase domain-containing protein</fullName>
    </recommendedName>
</protein>
<feature type="compositionally biased region" description="Basic and acidic residues" evidence="1">
    <location>
        <begin position="388"/>
        <end position="443"/>
    </location>
</feature>
<evidence type="ECO:0000256" key="1">
    <source>
        <dbReference type="SAM" id="MobiDB-lite"/>
    </source>
</evidence>
<keyword evidence="4" id="KW-1185">Reference proteome</keyword>
<dbReference type="EMBL" id="BLPG01000001">
    <property type="protein sequence ID" value="GFJ92803.1"/>
    <property type="molecule type" value="Genomic_DNA"/>
</dbReference>
<gene>
    <name evidence="3" type="ORF">Prum_064450</name>
</gene>
<sequence>MLKRKYEERSAERMDDTETVETSSSATGSRRKFPRLPLLGAVGFLALAMWAASTTFGGALASVYVFAFLNFFAGVFTLVALSLTVMGGLVATDRFFLKIGHRVFFQGLHRATAIIAIVFLGLHISMKVLSGSATLIDPFVPFANLANPLYVGLGTIASYLMVSVFWTGIIRAKFAGSGKPWMWRTLHSGAYLAWPAALGHGLNAGRDAKTWVVLSYGACIVGVVIALLVRLYVTLGRRTNGPKVGPTAVGVNVETALIPRVGDNPFRREQVSESLVESTRENRVARQDREEMEPAAATRVAPRQARSTGEPSRARPPAGQPSRAERRGGYATPVSAPAAPAEDRWNEPVVSRAEPEPPRRSSRSDGRPPRSRERVEEPVSRSQQSRRSRSDERRSRLEALDERAEERRERERVDVDERLGELRRQERRGRSEGMRREQAEAKRGLTQWRRRGRSEDKQREAENDREWYESLRGGSDDRSEPTSGARYAEPTSGGRYAEPTSGEGYAPASAAPYVPPPRSESRDSRRERPADRWASPGDERYGEAPVSAPAARYEESRYDYDAYEDRRVEEESPRRGRLRLVTDDEDRSSRRSRSESRHSRTADEDQEPPRRSRRTGEYDSEPGYGRPGPYPPAVDPAPSRRARRSAPDVIDSSDRSSRRGQRAAGGEDLDLGDGAYWTRPKEGYGR</sequence>
<feature type="transmembrane region" description="Helical" evidence="2">
    <location>
        <begin position="149"/>
        <end position="169"/>
    </location>
</feature>
<dbReference type="Proteomes" id="UP000482960">
    <property type="component" value="Unassembled WGS sequence"/>
</dbReference>
<feature type="compositionally biased region" description="Basic and acidic residues" evidence="1">
    <location>
        <begin position="1"/>
        <end position="16"/>
    </location>
</feature>
<reference evidence="3 4" key="2">
    <citation type="submission" date="2020-03" db="EMBL/GenBank/DDBJ databases">
        <authorList>
            <person name="Ichikawa N."/>
            <person name="Kimura A."/>
            <person name="Kitahashi Y."/>
            <person name="Uohara A."/>
        </authorList>
    </citation>
    <scope>NUCLEOTIDE SEQUENCE [LARGE SCALE GENOMIC DNA]</scope>
    <source>
        <strain evidence="3 4">NBRC 108638</strain>
    </source>
</reference>
<feature type="transmembrane region" description="Helical" evidence="2">
    <location>
        <begin position="111"/>
        <end position="129"/>
    </location>
</feature>